<evidence type="ECO:0000256" key="2">
    <source>
        <dbReference type="ARBA" id="ARBA00005268"/>
    </source>
</evidence>
<sequence>MSAVPPVAPSAAPYRAADTLLPVAPALGVVLVVFLLAAAGVAALAHLAPDRGHGHARAVLAAGARAAVQLAAVSWVIGWVVGAVPTLLAFLVLMYAVATRTAGRRVTGNRTWWWAGLPIAAGVVPVVLVLLLGGLVPLRGITLIPVTGILIGGALTASTLAGRNALDALRTRHGEVEAALALGFLERDARMEIARPAASGGLIPALDQTRTVGLVTLPGAFVGMLLGGASPVQAGAVQLFVLVALLLVEVIAVSVMLELIARGRLHRDGAGGGGGRPAAGR</sequence>
<dbReference type="Pfam" id="PF03649">
    <property type="entry name" value="UPF0014"/>
    <property type="match status" value="1"/>
</dbReference>
<dbReference type="Proteomes" id="UP001501638">
    <property type="component" value="Unassembled WGS sequence"/>
</dbReference>
<comment type="subcellular location">
    <subcellularLocation>
        <location evidence="1">Membrane</location>
        <topology evidence="1">Multi-pass membrane protein</topology>
    </subcellularLocation>
</comment>
<keyword evidence="5 6" id="KW-0472">Membrane</keyword>
<feature type="transmembrane region" description="Helical" evidence="6">
    <location>
        <begin position="236"/>
        <end position="257"/>
    </location>
</feature>
<keyword evidence="3 6" id="KW-0812">Transmembrane</keyword>
<organism evidence="7 8">
    <name type="scientific">Streptomyces macrosporus</name>
    <dbReference type="NCBI Taxonomy" id="44032"/>
    <lineage>
        <taxon>Bacteria</taxon>
        <taxon>Bacillati</taxon>
        <taxon>Actinomycetota</taxon>
        <taxon>Actinomycetes</taxon>
        <taxon>Kitasatosporales</taxon>
        <taxon>Streptomycetaceae</taxon>
        <taxon>Streptomyces</taxon>
    </lineage>
</organism>
<dbReference type="EMBL" id="BAAASZ010000020">
    <property type="protein sequence ID" value="GAA2442061.1"/>
    <property type="molecule type" value="Genomic_DNA"/>
</dbReference>
<gene>
    <name evidence="7" type="ORF">GCM10010405_26950</name>
</gene>
<protein>
    <recommendedName>
        <fullName evidence="9">ABC transporter permease</fullName>
    </recommendedName>
</protein>
<name>A0ABN3JXE7_9ACTN</name>
<evidence type="ECO:0000256" key="6">
    <source>
        <dbReference type="SAM" id="Phobius"/>
    </source>
</evidence>
<evidence type="ECO:0000256" key="5">
    <source>
        <dbReference type="ARBA" id="ARBA00023136"/>
    </source>
</evidence>
<reference evidence="7 8" key="1">
    <citation type="journal article" date="2019" name="Int. J. Syst. Evol. Microbiol.">
        <title>The Global Catalogue of Microorganisms (GCM) 10K type strain sequencing project: providing services to taxonomists for standard genome sequencing and annotation.</title>
        <authorList>
            <consortium name="The Broad Institute Genomics Platform"/>
            <consortium name="The Broad Institute Genome Sequencing Center for Infectious Disease"/>
            <person name="Wu L."/>
            <person name="Ma J."/>
        </authorList>
    </citation>
    <scope>NUCLEOTIDE SEQUENCE [LARGE SCALE GENOMIC DNA]</scope>
    <source>
        <strain evidence="7 8">JCM 6305</strain>
    </source>
</reference>
<evidence type="ECO:0000313" key="7">
    <source>
        <dbReference type="EMBL" id="GAA2442061.1"/>
    </source>
</evidence>
<evidence type="ECO:0000256" key="1">
    <source>
        <dbReference type="ARBA" id="ARBA00004141"/>
    </source>
</evidence>
<dbReference type="PANTHER" id="PTHR30028">
    <property type="entry name" value="UPF0014 INNER MEMBRANE PROTEIN YBBM-RELATED"/>
    <property type="match status" value="1"/>
</dbReference>
<feature type="transmembrane region" description="Helical" evidence="6">
    <location>
        <begin position="111"/>
        <end position="135"/>
    </location>
</feature>
<proteinExistence type="inferred from homology"/>
<keyword evidence="4 6" id="KW-1133">Transmembrane helix</keyword>
<feature type="transmembrane region" description="Helical" evidence="6">
    <location>
        <begin position="212"/>
        <end position="230"/>
    </location>
</feature>
<evidence type="ECO:0000256" key="4">
    <source>
        <dbReference type="ARBA" id="ARBA00022989"/>
    </source>
</evidence>
<comment type="similarity">
    <text evidence="2">Belongs to the UPF0014 family.</text>
</comment>
<dbReference type="InterPro" id="IPR005226">
    <property type="entry name" value="UPF0014_fam"/>
</dbReference>
<feature type="transmembrane region" description="Helical" evidence="6">
    <location>
        <begin position="141"/>
        <end position="162"/>
    </location>
</feature>
<evidence type="ECO:0000256" key="3">
    <source>
        <dbReference type="ARBA" id="ARBA00022692"/>
    </source>
</evidence>
<dbReference type="PANTHER" id="PTHR30028:SF0">
    <property type="entry name" value="PROTEIN ALUMINUM SENSITIVE 3"/>
    <property type="match status" value="1"/>
</dbReference>
<evidence type="ECO:0008006" key="9">
    <source>
        <dbReference type="Google" id="ProtNLM"/>
    </source>
</evidence>
<accession>A0ABN3JXE7</accession>
<comment type="caution">
    <text evidence="7">The sequence shown here is derived from an EMBL/GenBank/DDBJ whole genome shotgun (WGS) entry which is preliminary data.</text>
</comment>
<keyword evidence="8" id="KW-1185">Reference proteome</keyword>
<evidence type="ECO:0000313" key="8">
    <source>
        <dbReference type="Proteomes" id="UP001501638"/>
    </source>
</evidence>
<dbReference type="RefSeq" id="WP_344322522.1">
    <property type="nucleotide sequence ID" value="NZ_BAAASZ010000020.1"/>
</dbReference>
<feature type="transmembrane region" description="Helical" evidence="6">
    <location>
        <begin position="20"/>
        <end position="46"/>
    </location>
</feature>